<gene>
    <name evidence="3" type="ORF">pgond44_04075</name>
</gene>
<feature type="domain" description="DUF5652" evidence="2">
    <location>
        <begin position="15"/>
        <end position="76"/>
    </location>
</feature>
<comment type="caution">
    <text evidence="3">The sequence shown here is derived from an EMBL/GenBank/DDBJ whole genome shotgun (WGS) entry which is preliminary data.</text>
</comment>
<sequence length="77" mass="8887">MNTTSPDFQSYLDDYALLIGLVLFFVVVDAVLKLITLWQSARRKQIAWFIVLALVNSLGILPVIYLILNRSKDKFKR</sequence>
<evidence type="ECO:0000313" key="4">
    <source>
        <dbReference type="Proteomes" id="UP000012317"/>
    </source>
</evidence>
<name>N1WX31_9FLAO</name>
<evidence type="ECO:0000313" key="3">
    <source>
        <dbReference type="EMBL" id="EMY81689.1"/>
    </source>
</evidence>
<keyword evidence="1" id="KW-0812">Transmembrane</keyword>
<dbReference type="InterPro" id="IPR043712">
    <property type="entry name" value="DUF5652"/>
</dbReference>
<accession>N1WX31</accession>
<dbReference type="eggNOG" id="ENOG503292V">
    <property type="taxonomic scope" value="Bacteria"/>
</dbReference>
<dbReference type="Proteomes" id="UP000012317">
    <property type="component" value="Unassembled WGS sequence"/>
</dbReference>
<keyword evidence="1" id="KW-0472">Membrane</keyword>
<keyword evidence="1" id="KW-1133">Transmembrane helix</keyword>
<dbReference type="AlphaFoldDB" id="N1WX31"/>
<dbReference type="STRING" id="1189619.pgond44_04075"/>
<organism evidence="3 4">
    <name type="scientific">Psychroflexus gondwanensis ACAM 44</name>
    <dbReference type="NCBI Taxonomy" id="1189619"/>
    <lineage>
        <taxon>Bacteria</taxon>
        <taxon>Pseudomonadati</taxon>
        <taxon>Bacteroidota</taxon>
        <taxon>Flavobacteriia</taxon>
        <taxon>Flavobacteriales</taxon>
        <taxon>Flavobacteriaceae</taxon>
        <taxon>Psychroflexus</taxon>
    </lineage>
</organism>
<dbReference type="EMBL" id="APLF01000004">
    <property type="protein sequence ID" value="EMY81689.1"/>
    <property type="molecule type" value="Genomic_DNA"/>
</dbReference>
<evidence type="ECO:0000259" key="2">
    <source>
        <dbReference type="Pfam" id="PF18893"/>
    </source>
</evidence>
<dbReference type="Pfam" id="PF18893">
    <property type="entry name" value="DUF5652"/>
    <property type="match status" value="1"/>
</dbReference>
<protein>
    <recommendedName>
        <fullName evidence="2">DUF5652 domain-containing protein</fullName>
    </recommendedName>
</protein>
<feature type="transmembrane region" description="Helical" evidence="1">
    <location>
        <begin position="47"/>
        <end position="68"/>
    </location>
</feature>
<dbReference type="RefSeq" id="WP_003436992.1">
    <property type="nucleotide sequence ID" value="NZ_APLF01000004.1"/>
</dbReference>
<feature type="transmembrane region" description="Helical" evidence="1">
    <location>
        <begin position="15"/>
        <end position="35"/>
    </location>
</feature>
<evidence type="ECO:0000256" key="1">
    <source>
        <dbReference type="SAM" id="Phobius"/>
    </source>
</evidence>
<reference evidence="3 4" key="1">
    <citation type="journal article" date="2014" name="Genome Biol. Evol.">
        <title>Extensive gene acquisition in the extremely psychrophilic bacterial species Psychroflexus torquis and the link to sea-ice ecosystem specialism.</title>
        <authorList>
            <person name="Feng S."/>
            <person name="Powell S.M."/>
            <person name="Wilson R."/>
            <person name="Bowman J.P."/>
        </authorList>
    </citation>
    <scope>NUCLEOTIDE SEQUENCE [LARGE SCALE GENOMIC DNA]</scope>
    <source>
        <strain evidence="3 4">ACAM 44</strain>
    </source>
</reference>
<proteinExistence type="predicted"/>
<keyword evidence="4" id="KW-1185">Reference proteome</keyword>